<sequence length="532" mass="60377">MSQRYDRQIRLWNLSGQQELANAKVGVFGSSALGSETLKNLVLPGIKEFVLLDHRIVSDVDLLSNFYVSKNNLGQSLSHTVTQLLCELNPQVAGNYLQTDLSKLSQEHKNIIETCTIVILCNQIPTLVNDIVDFCWDLGIPVISCSVNGFIGSTSTFISEHFIESHEDQIEDLRISEPFNEIEEYSDGIDLDELDPTDRAHIPYIVILIKKLKEYKKMNGGKLPSTFKEKREFKNLVEADKYCTGEENFMEAVENAIRYSGEYTMPTRVLQVLNSSNCELVVSNPDKIQFKNLAFWVMARALRDFVHCSTEGNGKLPLTGTIPDMKADTKRFIEIQKIYKNKANQDIEKVYNRVQDLLKSNLLKSTFCKLTRQDVETFCHNSHRLLFSSSSKPQLSTRKLTFPTFELGEIMYTANLAAQTFNQTYGRFPSNSDINDKSILENLCQQVCTNWNNPQSDQNDQDSTETLMKNVIAEFIRSNGAELHTTCALFGGLVAQEAIKLITRHYLPVENSLVYDGINSAFYSINDKEELL</sequence>
<dbReference type="Proteomes" id="UP000245699">
    <property type="component" value="Unassembled WGS sequence"/>
</dbReference>
<dbReference type="Pfam" id="PF00899">
    <property type="entry name" value="ThiF"/>
    <property type="match status" value="1"/>
</dbReference>
<dbReference type="STRING" id="61424.A0A2T9Y3Z0"/>
<dbReference type="PANTHER" id="PTHR10953">
    <property type="entry name" value="UBIQUITIN-ACTIVATING ENZYME E1"/>
    <property type="match status" value="1"/>
</dbReference>
<dbReference type="SUPFAM" id="SSF69572">
    <property type="entry name" value="Activating enzymes of the ubiquitin-like proteins"/>
    <property type="match status" value="1"/>
</dbReference>
<evidence type="ECO:0000313" key="6">
    <source>
        <dbReference type="EMBL" id="PVU87069.1"/>
    </source>
</evidence>
<dbReference type="Gene3D" id="3.40.50.720">
    <property type="entry name" value="NAD(P)-binding Rossmann-like Domain"/>
    <property type="match status" value="1"/>
</dbReference>
<protein>
    <recommendedName>
        <fullName evidence="4">NEDD8-activating enzyme E1 regulatory subunit</fullName>
    </recommendedName>
</protein>
<evidence type="ECO:0000256" key="1">
    <source>
        <dbReference type="ARBA" id="ARBA00005032"/>
    </source>
</evidence>
<comment type="pathway">
    <text evidence="1 4">Protein modification; protein neddylation.</text>
</comment>
<evidence type="ECO:0000256" key="3">
    <source>
        <dbReference type="ARBA" id="ARBA00022786"/>
    </source>
</evidence>
<gene>
    <name evidence="6" type="ORF">BB559_006247</name>
</gene>
<dbReference type="GO" id="GO:0019781">
    <property type="term" value="F:NEDD8 activating enzyme activity"/>
    <property type="evidence" value="ECO:0007669"/>
    <property type="project" value="UniProtKB-UniRule"/>
</dbReference>
<dbReference type="UniPathway" id="UPA00885"/>
<evidence type="ECO:0000313" key="7">
    <source>
        <dbReference type="Proteomes" id="UP000245699"/>
    </source>
</evidence>
<accession>A0A2T9Y3Z0</accession>
<dbReference type="InterPro" id="IPR000594">
    <property type="entry name" value="ThiF_NAD_FAD-bd"/>
</dbReference>
<evidence type="ECO:0000256" key="2">
    <source>
        <dbReference type="ARBA" id="ARBA00006868"/>
    </source>
</evidence>
<reference evidence="6 7" key="1">
    <citation type="journal article" date="2018" name="MBio">
        <title>Comparative Genomics Reveals the Core Gene Toolbox for the Fungus-Insect Symbiosis.</title>
        <authorList>
            <person name="Wang Y."/>
            <person name="Stata M."/>
            <person name="Wang W."/>
            <person name="Stajich J.E."/>
            <person name="White M.M."/>
            <person name="Moncalvo J.M."/>
        </authorList>
    </citation>
    <scope>NUCLEOTIDE SEQUENCE [LARGE SCALE GENOMIC DNA]</scope>
    <source>
        <strain evidence="6 7">AUS-77-4</strain>
    </source>
</reference>
<dbReference type="InterPro" id="IPR045886">
    <property type="entry name" value="ThiF/MoeB/HesA"/>
</dbReference>
<dbReference type="PANTHER" id="PTHR10953:SF29">
    <property type="entry name" value="NEDD8-ACTIVATING ENZYME E1 REGULATORY SUBUNIT"/>
    <property type="match status" value="1"/>
</dbReference>
<dbReference type="GO" id="GO:0045116">
    <property type="term" value="P:protein neddylation"/>
    <property type="evidence" value="ECO:0007669"/>
    <property type="project" value="UniProtKB-UniRule"/>
</dbReference>
<comment type="caution">
    <text evidence="6">The sequence shown here is derived from an EMBL/GenBank/DDBJ whole genome shotgun (WGS) entry which is preliminary data.</text>
</comment>
<dbReference type="InterPro" id="IPR030667">
    <property type="entry name" value="APP-BP1"/>
</dbReference>
<feature type="domain" description="THIF-type NAD/FAD binding fold" evidence="5">
    <location>
        <begin position="5"/>
        <end position="525"/>
    </location>
</feature>
<dbReference type="EMBL" id="MBFT01000803">
    <property type="protein sequence ID" value="PVU87069.1"/>
    <property type="molecule type" value="Genomic_DNA"/>
</dbReference>
<comment type="similarity">
    <text evidence="2 4">Belongs to the ubiquitin-activating E1 family. ULA1 subfamily.</text>
</comment>
<dbReference type="AlphaFoldDB" id="A0A2T9Y3Z0"/>
<dbReference type="OrthoDB" id="1708823at2759"/>
<proteinExistence type="inferred from homology"/>
<dbReference type="PIRSF" id="PIRSF039099">
    <property type="entry name" value="APP-BP1"/>
    <property type="match status" value="1"/>
</dbReference>
<comment type="function">
    <text evidence="4">Regulatory subunit of the dimeric UBA3-ULA1 E1 enzyme.</text>
</comment>
<evidence type="ECO:0000256" key="4">
    <source>
        <dbReference type="PIRNR" id="PIRNR039099"/>
    </source>
</evidence>
<dbReference type="InterPro" id="IPR035985">
    <property type="entry name" value="Ubiquitin-activating_enz"/>
</dbReference>
<evidence type="ECO:0000259" key="5">
    <source>
        <dbReference type="Pfam" id="PF00899"/>
    </source>
</evidence>
<dbReference type="Gene3D" id="3.40.50.12550">
    <property type="entry name" value="Ubiquitin-activating enzyme E1, inactive adenylation domain, subdomain 2"/>
    <property type="match status" value="1"/>
</dbReference>
<organism evidence="6 7">
    <name type="scientific">Furculomyces boomerangus</name>
    <dbReference type="NCBI Taxonomy" id="61424"/>
    <lineage>
        <taxon>Eukaryota</taxon>
        <taxon>Fungi</taxon>
        <taxon>Fungi incertae sedis</taxon>
        <taxon>Zoopagomycota</taxon>
        <taxon>Kickxellomycotina</taxon>
        <taxon>Harpellomycetes</taxon>
        <taxon>Harpellales</taxon>
        <taxon>Harpellaceae</taxon>
        <taxon>Furculomyces</taxon>
    </lineage>
</organism>
<dbReference type="GO" id="GO:0005737">
    <property type="term" value="C:cytoplasm"/>
    <property type="evidence" value="ECO:0007669"/>
    <property type="project" value="TreeGrafter"/>
</dbReference>
<name>A0A2T9Y3Z0_9FUNG</name>
<keyword evidence="3 4" id="KW-0833">Ubl conjugation pathway</keyword>
<keyword evidence="7" id="KW-1185">Reference proteome</keyword>